<dbReference type="OrthoDB" id="3763466at2759"/>
<dbReference type="EMBL" id="ML976998">
    <property type="protein sequence ID" value="KAF1954664.1"/>
    <property type="molecule type" value="Genomic_DNA"/>
</dbReference>
<evidence type="ECO:0000313" key="1">
    <source>
        <dbReference type="EMBL" id="KAF1954664.1"/>
    </source>
</evidence>
<keyword evidence="2" id="KW-1185">Reference proteome</keyword>
<organism evidence="1 2">
    <name type="scientific">Byssothecium circinans</name>
    <dbReference type="NCBI Taxonomy" id="147558"/>
    <lineage>
        <taxon>Eukaryota</taxon>
        <taxon>Fungi</taxon>
        <taxon>Dikarya</taxon>
        <taxon>Ascomycota</taxon>
        <taxon>Pezizomycotina</taxon>
        <taxon>Dothideomycetes</taxon>
        <taxon>Pleosporomycetidae</taxon>
        <taxon>Pleosporales</taxon>
        <taxon>Massarineae</taxon>
        <taxon>Massarinaceae</taxon>
        <taxon>Byssothecium</taxon>
    </lineage>
</organism>
<accession>A0A6A5TQX8</accession>
<gene>
    <name evidence="1" type="ORF">CC80DRAFT_595068</name>
</gene>
<dbReference type="AlphaFoldDB" id="A0A6A5TQX8"/>
<proteinExistence type="predicted"/>
<dbReference type="Proteomes" id="UP000800035">
    <property type="component" value="Unassembled WGS sequence"/>
</dbReference>
<evidence type="ECO:0000313" key="2">
    <source>
        <dbReference type="Proteomes" id="UP000800035"/>
    </source>
</evidence>
<sequence length="401" mass="46268">MTTNDLARDCEQAYRELCASKAKAHEVLSTWRSSITPVDDRIRELKAQQDELTAKKAAMVAEEAAAMFKPCSQFQTAVDAYSKAWNLRFADAMQTKLPAELREMVYNFLWEGSKDAAGKNDEAAALWYATHPGLSVYEDRHVLPHWIDTAHVGPATAFEIIQAWYRAGNTPGHRVYGPQNIEKFLCDDVFHIGFHPSTEVRSVVVYCMVDRCRLSRVCKHNRRRSGCQHTASERSYTNQAELQRCFDSLFKIKNKNQLVVRIELTQCYIRIGVMEEVLKSIGHAYRTLREAGAILTVTWSYCGKWGDWERGYSGPKDCDHLYMKMDSYFDLSVEQWRADFRSFLDHSLADHLVDDEDKVFLDELTTCTTSHNDFVHSMWFGDEDEMPPFEKDLLDCYNLAW</sequence>
<name>A0A6A5TQX8_9PLEO</name>
<protein>
    <submittedName>
        <fullName evidence="1">Uncharacterized protein</fullName>
    </submittedName>
</protein>
<reference evidence="1" key="1">
    <citation type="journal article" date="2020" name="Stud. Mycol.">
        <title>101 Dothideomycetes genomes: a test case for predicting lifestyles and emergence of pathogens.</title>
        <authorList>
            <person name="Haridas S."/>
            <person name="Albert R."/>
            <person name="Binder M."/>
            <person name="Bloem J."/>
            <person name="Labutti K."/>
            <person name="Salamov A."/>
            <person name="Andreopoulos B."/>
            <person name="Baker S."/>
            <person name="Barry K."/>
            <person name="Bills G."/>
            <person name="Bluhm B."/>
            <person name="Cannon C."/>
            <person name="Castanera R."/>
            <person name="Culley D."/>
            <person name="Daum C."/>
            <person name="Ezra D."/>
            <person name="Gonzalez J."/>
            <person name="Henrissat B."/>
            <person name="Kuo A."/>
            <person name="Liang C."/>
            <person name="Lipzen A."/>
            <person name="Lutzoni F."/>
            <person name="Magnuson J."/>
            <person name="Mondo S."/>
            <person name="Nolan M."/>
            <person name="Ohm R."/>
            <person name="Pangilinan J."/>
            <person name="Park H.-J."/>
            <person name="Ramirez L."/>
            <person name="Alfaro M."/>
            <person name="Sun H."/>
            <person name="Tritt A."/>
            <person name="Yoshinaga Y."/>
            <person name="Zwiers L.-H."/>
            <person name="Turgeon B."/>
            <person name="Goodwin S."/>
            <person name="Spatafora J."/>
            <person name="Crous P."/>
            <person name="Grigoriev I."/>
        </authorList>
    </citation>
    <scope>NUCLEOTIDE SEQUENCE</scope>
    <source>
        <strain evidence="1">CBS 675.92</strain>
    </source>
</reference>